<evidence type="ECO:0000313" key="3">
    <source>
        <dbReference type="Proteomes" id="UP000642748"/>
    </source>
</evidence>
<feature type="region of interest" description="Disordered" evidence="1">
    <location>
        <begin position="1"/>
        <end position="55"/>
    </location>
</feature>
<comment type="caution">
    <text evidence="2">The sequence shown here is derived from an EMBL/GenBank/DDBJ whole genome shotgun (WGS) entry which is preliminary data.</text>
</comment>
<protein>
    <submittedName>
        <fullName evidence="2">Uncharacterized protein</fullName>
    </submittedName>
</protein>
<keyword evidence="3" id="KW-1185">Reference proteome</keyword>
<gene>
    <name evidence="2" type="ORF">Raf01_76020</name>
</gene>
<dbReference type="AlphaFoldDB" id="A0A8J3R130"/>
<evidence type="ECO:0000256" key="1">
    <source>
        <dbReference type="SAM" id="MobiDB-lite"/>
    </source>
</evidence>
<accession>A0A8J3R130</accession>
<reference evidence="2" key="1">
    <citation type="submission" date="2021-01" db="EMBL/GenBank/DDBJ databases">
        <title>Whole genome shotgun sequence of Rugosimonospora africana NBRC 104875.</title>
        <authorList>
            <person name="Komaki H."/>
            <person name="Tamura T."/>
        </authorList>
    </citation>
    <scope>NUCLEOTIDE SEQUENCE</scope>
    <source>
        <strain evidence="2">NBRC 104875</strain>
    </source>
</reference>
<dbReference type="EMBL" id="BONZ01000080">
    <property type="protein sequence ID" value="GIH19430.1"/>
    <property type="molecule type" value="Genomic_DNA"/>
</dbReference>
<proteinExistence type="predicted"/>
<sequence>MPRPGDKLAAAVGEPDRRGIGSRRCLRRDPQSPAAKNVLRPATACRSQQPGDGMHEREMKMAGPIRYLRGDAPVVGVAGALTAAMPTSAPAASAYANTAAPER</sequence>
<name>A0A8J3R130_9ACTN</name>
<organism evidence="2 3">
    <name type="scientific">Rugosimonospora africana</name>
    <dbReference type="NCBI Taxonomy" id="556532"/>
    <lineage>
        <taxon>Bacteria</taxon>
        <taxon>Bacillati</taxon>
        <taxon>Actinomycetota</taxon>
        <taxon>Actinomycetes</taxon>
        <taxon>Micromonosporales</taxon>
        <taxon>Micromonosporaceae</taxon>
        <taxon>Rugosimonospora</taxon>
    </lineage>
</organism>
<evidence type="ECO:0000313" key="2">
    <source>
        <dbReference type="EMBL" id="GIH19430.1"/>
    </source>
</evidence>
<dbReference type="Proteomes" id="UP000642748">
    <property type="component" value="Unassembled WGS sequence"/>
</dbReference>